<dbReference type="Proteomes" id="UP000244989">
    <property type="component" value="Unassembled WGS sequence"/>
</dbReference>
<comment type="caution">
    <text evidence="3">The sequence shown here is derived from an EMBL/GenBank/DDBJ whole genome shotgun (WGS) entry which is preliminary data.</text>
</comment>
<dbReference type="GO" id="GO:0016491">
    <property type="term" value="F:oxidoreductase activity"/>
    <property type="evidence" value="ECO:0007669"/>
    <property type="project" value="UniProtKB-KW"/>
</dbReference>
<dbReference type="RefSeq" id="WP_108432249.1">
    <property type="nucleotide sequence ID" value="NZ_CP026947.1"/>
</dbReference>
<dbReference type="Pfam" id="PF02615">
    <property type="entry name" value="Ldh_2"/>
    <property type="match status" value="1"/>
</dbReference>
<accession>A0A2U1T5W7</accession>
<dbReference type="InterPro" id="IPR036111">
    <property type="entry name" value="Mal/L-sulfo/L-lacto_DH-like_sf"/>
</dbReference>
<evidence type="ECO:0000313" key="4">
    <source>
        <dbReference type="Proteomes" id="UP000244989"/>
    </source>
</evidence>
<dbReference type="SUPFAM" id="SSF89733">
    <property type="entry name" value="L-sulfolactate dehydrogenase-like"/>
    <property type="match status" value="1"/>
</dbReference>
<dbReference type="InterPro" id="IPR043143">
    <property type="entry name" value="Mal/L-sulf/L-lact_DH-like_NADP"/>
</dbReference>
<reference evidence="4" key="1">
    <citation type="submission" date="2018-04" db="EMBL/GenBank/DDBJ databases">
        <authorList>
            <person name="Liu S."/>
            <person name="Wang Z."/>
            <person name="Li J."/>
        </authorList>
    </citation>
    <scope>NUCLEOTIDE SEQUENCE [LARGE SCALE GENOMIC DNA]</scope>
    <source>
        <strain evidence="4">2189</strain>
    </source>
</reference>
<dbReference type="PANTHER" id="PTHR11091">
    <property type="entry name" value="OXIDOREDUCTASE-RELATED"/>
    <property type="match status" value="1"/>
</dbReference>
<evidence type="ECO:0000256" key="1">
    <source>
        <dbReference type="ARBA" id="ARBA00006056"/>
    </source>
</evidence>
<name>A0A2U1T5W7_9CORY</name>
<dbReference type="Gene3D" id="3.30.60.50">
    <property type="entry name" value="Hypothetical oxidoreductase yiak, domain 3"/>
    <property type="match status" value="1"/>
</dbReference>
<organism evidence="3 4">
    <name type="scientific">Corynebacterium yudongzhengii</name>
    <dbReference type="NCBI Taxonomy" id="2080740"/>
    <lineage>
        <taxon>Bacteria</taxon>
        <taxon>Bacillati</taxon>
        <taxon>Actinomycetota</taxon>
        <taxon>Actinomycetes</taxon>
        <taxon>Mycobacteriales</taxon>
        <taxon>Corynebacteriaceae</taxon>
        <taxon>Corynebacterium</taxon>
    </lineage>
</organism>
<dbReference type="KEGG" id="cyz:C3B44_10085"/>
<sequence length="321" mass="33315">MRTSVETLRDVLTRTLITAGMHRPAATVFAAASVDADQHGKHGNGVGHIPDYLAALKRGSLNGAAGPSVDARGAIVSVDADEGIAHFAFHSALDDILGTARANGTAIVAIHNSFTTGELGWYARTLATHGLITLVTTNSPALVALGDDGRRTVGTNPLAFAVPETMTIDQALSPRAFQDVRRAAARGESLPEGWAVDSEGQPTTSAQEALTGALLPFGGRKGANIGLISETLALLAGATPSVDAPSYTEGDESPAVGLFALALDPEAFGENRGQAIAEHLVRLSEDYGVYLPGHAAATQPLPKVIEVDDELWAQLNYPPGF</sequence>
<proteinExistence type="inferred from homology"/>
<dbReference type="Gene3D" id="3.30.1370.60">
    <property type="entry name" value="Hypothetical oxidoreductase yiak, domain 2"/>
    <property type="match status" value="1"/>
</dbReference>
<protein>
    <submittedName>
        <fullName evidence="3">Malate dehydrogenase</fullName>
    </submittedName>
</protein>
<dbReference type="InterPro" id="IPR043144">
    <property type="entry name" value="Mal/L-sulf/L-lact_DH-like_ah"/>
</dbReference>
<evidence type="ECO:0000313" key="3">
    <source>
        <dbReference type="EMBL" id="PWC01396.1"/>
    </source>
</evidence>
<comment type="similarity">
    <text evidence="1">Belongs to the LDH2/MDH2 oxidoreductase family.</text>
</comment>
<evidence type="ECO:0000256" key="2">
    <source>
        <dbReference type="ARBA" id="ARBA00023002"/>
    </source>
</evidence>
<dbReference type="PANTHER" id="PTHR11091:SF0">
    <property type="entry name" value="MALATE DEHYDROGENASE"/>
    <property type="match status" value="1"/>
</dbReference>
<dbReference type="EMBL" id="QEEZ01000013">
    <property type="protein sequence ID" value="PWC01396.1"/>
    <property type="molecule type" value="Genomic_DNA"/>
</dbReference>
<dbReference type="Gene3D" id="1.10.1530.10">
    <property type="match status" value="1"/>
</dbReference>
<dbReference type="OrthoDB" id="924592at2"/>
<keyword evidence="2" id="KW-0560">Oxidoreductase</keyword>
<keyword evidence="4" id="KW-1185">Reference proteome</keyword>
<dbReference type="AlphaFoldDB" id="A0A2U1T5W7"/>
<gene>
    <name evidence="3" type="ORF">DF222_07675</name>
</gene>
<dbReference type="InterPro" id="IPR003767">
    <property type="entry name" value="Malate/L-lactate_DH-like"/>
</dbReference>